<sequence>MLAANHKPYFIIIKNRHCRVLNESGLPDWPGSLAPARQSEDNVVLRLAPTAGSGGKAVRSVAPVQGGAQSAFYRARHALLGGWNVGMDFRSDGGKDSGA</sequence>
<evidence type="ECO:0000313" key="2">
    <source>
        <dbReference type="Proteomes" id="UP000003971"/>
    </source>
</evidence>
<protein>
    <submittedName>
        <fullName evidence="1">Uncharacterized protein</fullName>
    </submittedName>
</protein>
<dbReference type="AlphaFoldDB" id="A0AAJ8WH99"/>
<proteinExistence type="predicted"/>
<organism evidence="1 2">
    <name type="scientific">Salmonella enterica subsp. enterica serovar Choleraesuis str. SCSA50</name>
    <dbReference type="NCBI Taxonomy" id="904139"/>
    <lineage>
        <taxon>Bacteria</taxon>
        <taxon>Pseudomonadati</taxon>
        <taxon>Pseudomonadota</taxon>
        <taxon>Gammaproteobacteria</taxon>
        <taxon>Enterobacterales</taxon>
        <taxon>Enterobacteriaceae</taxon>
        <taxon>Salmonella</taxon>
    </lineage>
</organism>
<gene>
    <name evidence="1" type="ORF">SCA50_0105</name>
</gene>
<dbReference type="Proteomes" id="UP000003971">
    <property type="component" value="Chromosome"/>
</dbReference>
<name>A0AAJ8WH99_SALET</name>
<accession>A0AAJ8WH99</accession>
<reference evidence="1 2" key="1">
    <citation type="journal article" date="2011" name="J. Bacteriol.">
        <title>Genome sequences of Salmonella enterica serovar typhimurium, Choleraesuis, Dublin, and Gallinarum strains of well- defined virulence in food-producing animals.</title>
        <authorList>
            <person name="Richardson E.J."/>
            <person name="Limaye B."/>
            <person name="Inamdar H."/>
            <person name="Datta A."/>
            <person name="Manjari K.S."/>
            <person name="Pullinger G.D."/>
            <person name="Thomson N.R."/>
            <person name="Joshi R.R."/>
            <person name="Watson M."/>
            <person name="Stevens M.P."/>
        </authorList>
    </citation>
    <scope>NUCLEOTIDE SEQUENCE [LARGE SCALE GENOMIC DNA]</scope>
    <source>
        <strain evidence="1">A50</strain>
    </source>
</reference>
<evidence type="ECO:0000313" key="1">
    <source>
        <dbReference type="EMBL" id="EFZ04691.1"/>
    </source>
</evidence>
<dbReference type="EMBL" id="CM001062">
    <property type="protein sequence ID" value="EFZ04691.1"/>
    <property type="molecule type" value="Genomic_DNA"/>
</dbReference>